<dbReference type="Gene3D" id="2.60.120.10">
    <property type="entry name" value="Jelly Rolls"/>
    <property type="match status" value="1"/>
</dbReference>
<accession>F4L6G3</accession>
<reference key="2">
    <citation type="submission" date="2011-04" db="EMBL/GenBank/DDBJ databases">
        <title>Complete sequence of chromosome of Haliscomenobacter hydrossis DSM 1100.</title>
        <authorList>
            <consortium name="US DOE Joint Genome Institute (JGI-PGF)"/>
            <person name="Lucas S."/>
            <person name="Han J."/>
            <person name="Lapidus A."/>
            <person name="Bruce D."/>
            <person name="Goodwin L."/>
            <person name="Pitluck S."/>
            <person name="Peters L."/>
            <person name="Kyrpides N."/>
            <person name="Mavromatis K."/>
            <person name="Ivanova N."/>
            <person name="Ovchinnikova G."/>
            <person name="Pagani I."/>
            <person name="Daligault H."/>
            <person name="Detter J.C."/>
            <person name="Han C."/>
            <person name="Land M."/>
            <person name="Hauser L."/>
            <person name="Markowitz V."/>
            <person name="Cheng J.-F."/>
            <person name="Hugenholtz P."/>
            <person name="Woyke T."/>
            <person name="Wu D."/>
            <person name="Verbarg S."/>
            <person name="Frueling A."/>
            <person name="Brambilla E."/>
            <person name="Klenk H.-P."/>
            <person name="Eisen J.A."/>
        </authorList>
    </citation>
    <scope>NUCLEOTIDE SEQUENCE</scope>
    <source>
        <strain>DSM 1100</strain>
    </source>
</reference>
<keyword evidence="1" id="KW-0805">Transcription regulation</keyword>
<dbReference type="Proteomes" id="UP000008461">
    <property type="component" value="Chromosome"/>
</dbReference>
<dbReference type="InterPro" id="IPR036390">
    <property type="entry name" value="WH_DNA-bd_sf"/>
</dbReference>
<dbReference type="SMART" id="SM00100">
    <property type="entry name" value="cNMP"/>
    <property type="match status" value="1"/>
</dbReference>
<dbReference type="SMART" id="SM00419">
    <property type="entry name" value="HTH_CRP"/>
    <property type="match status" value="1"/>
</dbReference>
<dbReference type="InterPro" id="IPR036388">
    <property type="entry name" value="WH-like_DNA-bd_sf"/>
</dbReference>
<feature type="domain" description="Cyclic nucleotide-binding" evidence="4">
    <location>
        <begin position="29"/>
        <end position="150"/>
    </location>
</feature>
<dbReference type="PROSITE" id="PS51063">
    <property type="entry name" value="HTH_CRP_2"/>
    <property type="match status" value="1"/>
</dbReference>
<gene>
    <name evidence="6" type="ordered locus">Halhy_0944</name>
</gene>
<dbReference type="eggNOG" id="COG0664">
    <property type="taxonomic scope" value="Bacteria"/>
</dbReference>
<dbReference type="InterPro" id="IPR014710">
    <property type="entry name" value="RmlC-like_jellyroll"/>
</dbReference>
<reference evidence="6 7" key="1">
    <citation type="journal article" date="2011" name="Stand. Genomic Sci.">
        <title>Complete genome sequence of Haliscomenobacter hydrossis type strain (O).</title>
        <authorList>
            <consortium name="US DOE Joint Genome Institute (JGI-PGF)"/>
            <person name="Daligault H."/>
            <person name="Lapidus A."/>
            <person name="Zeytun A."/>
            <person name="Nolan M."/>
            <person name="Lucas S."/>
            <person name="Del Rio T.G."/>
            <person name="Tice H."/>
            <person name="Cheng J.F."/>
            <person name="Tapia R."/>
            <person name="Han C."/>
            <person name="Goodwin L."/>
            <person name="Pitluck S."/>
            <person name="Liolios K."/>
            <person name="Pagani I."/>
            <person name="Ivanova N."/>
            <person name="Huntemann M."/>
            <person name="Mavromatis K."/>
            <person name="Mikhailova N."/>
            <person name="Pati A."/>
            <person name="Chen A."/>
            <person name="Palaniappan K."/>
            <person name="Land M."/>
            <person name="Hauser L."/>
            <person name="Brambilla E.M."/>
            <person name="Rohde M."/>
            <person name="Verbarg S."/>
            <person name="Goker M."/>
            <person name="Bristow J."/>
            <person name="Eisen J.A."/>
            <person name="Markowitz V."/>
            <person name="Hugenholtz P."/>
            <person name="Kyrpides N.C."/>
            <person name="Klenk H.P."/>
            <person name="Woyke T."/>
        </authorList>
    </citation>
    <scope>NUCLEOTIDE SEQUENCE [LARGE SCALE GENOMIC DNA]</scope>
    <source>
        <strain evidence="7">ATCC 27775 / DSM 1100 / LMG 10767 / O</strain>
    </source>
</reference>
<dbReference type="PANTHER" id="PTHR24567:SF74">
    <property type="entry name" value="HTH-TYPE TRANSCRIPTIONAL REGULATOR ARCR"/>
    <property type="match status" value="1"/>
</dbReference>
<dbReference type="OrthoDB" id="9788438at2"/>
<dbReference type="HOGENOM" id="CLU_075053_3_2_10"/>
<keyword evidence="2" id="KW-0238">DNA-binding</keyword>
<dbReference type="Pfam" id="PF00027">
    <property type="entry name" value="cNMP_binding"/>
    <property type="match status" value="1"/>
</dbReference>
<evidence type="ECO:0000256" key="2">
    <source>
        <dbReference type="ARBA" id="ARBA00023125"/>
    </source>
</evidence>
<dbReference type="Gene3D" id="1.10.10.10">
    <property type="entry name" value="Winged helix-like DNA-binding domain superfamily/Winged helix DNA-binding domain"/>
    <property type="match status" value="1"/>
</dbReference>
<keyword evidence="7" id="KW-1185">Reference proteome</keyword>
<evidence type="ECO:0000256" key="1">
    <source>
        <dbReference type="ARBA" id="ARBA00023015"/>
    </source>
</evidence>
<dbReference type="PROSITE" id="PS50042">
    <property type="entry name" value="CNMP_BINDING_3"/>
    <property type="match status" value="1"/>
</dbReference>
<sequence length="240" mass="27640">MTVYANNNRKRNLGNTLEAKMAFIERFALFSCLNPEEKLVLANQMEHREKSRYSFVYETGEGSEVLYLLAEGAIKIGATSHDGKEVIKALIHPLAMFGELGLVGEVRRQEFAQVMKEEVVLFAVKVEDFRRLMRQNFELCNRVMLYLGSRLSLAEQKMESLIFKDARTRIVDFIKDSVSDRGQRVGYEMLLRHSLTHQDIANITCTSRQTVTLVLNELRKSDLIYFNRGKILVRDLARLA</sequence>
<protein>
    <submittedName>
        <fullName evidence="6">Transcriptional regulator, Crp/Fnr family</fullName>
    </submittedName>
</protein>
<dbReference type="CDD" id="cd00038">
    <property type="entry name" value="CAP_ED"/>
    <property type="match status" value="1"/>
</dbReference>
<dbReference type="KEGG" id="hhy:Halhy_0944"/>
<proteinExistence type="predicted"/>
<organism evidence="6 7">
    <name type="scientific">Haliscomenobacter hydrossis (strain ATCC 27775 / DSM 1100 / LMG 10767 / O)</name>
    <dbReference type="NCBI Taxonomy" id="760192"/>
    <lineage>
        <taxon>Bacteria</taxon>
        <taxon>Pseudomonadati</taxon>
        <taxon>Bacteroidota</taxon>
        <taxon>Saprospiria</taxon>
        <taxon>Saprospirales</taxon>
        <taxon>Haliscomenobacteraceae</taxon>
        <taxon>Haliscomenobacter</taxon>
    </lineage>
</organism>
<evidence type="ECO:0000259" key="5">
    <source>
        <dbReference type="PROSITE" id="PS51063"/>
    </source>
</evidence>
<dbReference type="SUPFAM" id="SSF46785">
    <property type="entry name" value="Winged helix' DNA-binding domain"/>
    <property type="match status" value="1"/>
</dbReference>
<dbReference type="InterPro" id="IPR050397">
    <property type="entry name" value="Env_Response_Regulators"/>
</dbReference>
<dbReference type="InterPro" id="IPR012318">
    <property type="entry name" value="HTH_CRP"/>
</dbReference>
<feature type="domain" description="HTH crp-type" evidence="5">
    <location>
        <begin position="164"/>
        <end position="237"/>
    </location>
</feature>
<dbReference type="GO" id="GO:0003677">
    <property type="term" value="F:DNA binding"/>
    <property type="evidence" value="ECO:0007669"/>
    <property type="project" value="UniProtKB-KW"/>
</dbReference>
<name>F4L6G3_HALH1</name>
<dbReference type="Pfam" id="PF13545">
    <property type="entry name" value="HTH_Crp_2"/>
    <property type="match status" value="1"/>
</dbReference>
<dbReference type="AlphaFoldDB" id="F4L6G3"/>
<evidence type="ECO:0000313" key="7">
    <source>
        <dbReference type="Proteomes" id="UP000008461"/>
    </source>
</evidence>
<evidence type="ECO:0000313" key="6">
    <source>
        <dbReference type="EMBL" id="AEE48845.1"/>
    </source>
</evidence>
<dbReference type="RefSeq" id="WP_013763403.1">
    <property type="nucleotide sequence ID" value="NC_015510.1"/>
</dbReference>
<dbReference type="STRING" id="760192.Halhy_0944"/>
<dbReference type="SUPFAM" id="SSF51206">
    <property type="entry name" value="cAMP-binding domain-like"/>
    <property type="match status" value="1"/>
</dbReference>
<dbReference type="InterPro" id="IPR018490">
    <property type="entry name" value="cNMP-bd_dom_sf"/>
</dbReference>
<dbReference type="PANTHER" id="PTHR24567">
    <property type="entry name" value="CRP FAMILY TRANSCRIPTIONAL REGULATORY PROTEIN"/>
    <property type="match status" value="1"/>
</dbReference>
<dbReference type="GO" id="GO:0005829">
    <property type="term" value="C:cytosol"/>
    <property type="evidence" value="ECO:0007669"/>
    <property type="project" value="TreeGrafter"/>
</dbReference>
<dbReference type="EMBL" id="CP002691">
    <property type="protein sequence ID" value="AEE48845.1"/>
    <property type="molecule type" value="Genomic_DNA"/>
</dbReference>
<keyword evidence="3" id="KW-0804">Transcription</keyword>
<evidence type="ECO:0000256" key="3">
    <source>
        <dbReference type="ARBA" id="ARBA00023163"/>
    </source>
</evidence>
<dbReference type="InterPro" id="IPR000595">
    <property type="entry name" value="cNMP-bd_dom"/>
</dbReference>
<evidence type="ECO:0000259" key="4">
    <source>
        <dbReference type="PROSITE" id="PS50042"/>
    </source>
</evidence>
<dbReference type="GO" id="GO:0003700">
    <property type="term" value="F:DNA-binding transcription factor activity"/>
    <property type="evidence" value="ECO:0007669"/>
    <property type="project" value="TreeGrafter"/>
</dbReference>